<feature type="transmembrane region" description="Helical" evidence="8">
    <location>
        <begin position="89"/>
        <end position="107"/>
    </location>
</feature>
<dbReference type="InterPro" id="IPR036259">
    <property type="entry name" value="MFS_trans_sf"/>
</dbReference>
<dbReference type="Pfam" id="PF07690">
    <property type="entry name" value="MFS_1"/>
    <property type="match status" value="1"/>
</dbReference>
<dbReference type="GO" id="GO:0005886">
    <property type="term" value="C:plasma membrane"/>
    <property type="evidence" value="ECO:0007669"/>
    <property type="project" value="TreeGrafter"/>
</dbReference>
<feature type="transmembrane region" description="Helical" evidence="8">
    <location>
        <begin position="275"/>
        <end position="294"/>
    </location>
</feature>
<feature type="transmembrane region" description="Helical" evidence="8">
    <location>
        <begin position="207"/>
        <end position="226"/>
    </location>
</feature>
<feature type="transmembrane region" description="Helical" evidence="8">
    <location>
        <begin position="379"/>
        <end position="398"/>
    </location>
</feature>
<feature type="transmembrane region" description="Helical" evidence="8">
    <location>
        <begin position="438"/>
        <end position="464"/>
    </location>
</feature>
<evidence type="ECO:0000256" key="5">
    <source>
        <dbReference type="ARBA" id="ARBA00023136"/>
    </source>
</evidence>
<dbReference type="HOGENOM" id="CLU_000960_22_0_1"/>
<gene>
    <name evidence="10" type="ORF">GLAREA_06812</name>
</gene>
<accession>S3D9L9</accession>
<keyword evidence="2" id="KW-0813">Transport</keyword>
<dbReference type="CDD" id="cd17502">
    <property type="entry name" value="MFS_Azr1_MDR_like"/>
    <property type="match status" value="1"/>
</dbReference>
<keyword evidence="11" id="KW-1185">Reference proteome</keyword>
<evidence type="ECO:0000259" key="9">
    <source>
        <dbReference type="PROSITE" id="PS50850"/>
    </source>
</evidence>
<keyword evidence="4 8" id="KW-1133">Transmembrane helix</keyword>
<organism evidence="10 11">
    <name type="scientific">Glarea lozoyensis (strain ATCC 20868 / MF5171)</name>
    <dbReference type="NCBI Taxonomy" id="1116229"/>
    <lineage>
        <taxon>Eukaryota</taxon>
        <taxon>Fungi</taxon>
        <taxon>Dikarya</taxon>
        <taxon>Ascomycota</taxon>
        <taxon>Pezizomycotina</taxon>
        <taxon>Leotiomycetes</taxon>
        <taxon>Helotiales</taxon>
        <taxon>Helotiaceae</taxon>
        <taxon>Glarea</taxon>
    </lineage>
</organism>
<sequence>MAPSEETRSLSAPTKDGNVDSPVTDKVDSGAPATVSTQKNTSGPKKYPWRFWAVFVSLSVTGLLAALEGTVTSTALPTIAKDLEAGEQYIWFVNVYFLTSTAVLPLFGQVADIFGRKWLMISVVAMFALGSGISGGATTTAMLIGGRAVQGVGGGGINMLIDLIVCDLVPLRERGNFMGIIFGVFAIGTSLGPFIGGAIVQNTTWRWVFYLNLPIAGAALILLLLFLPESYEDKSSFSVKIKRVDFLGNAILIASVTSVLIALSTGGTRYGWGDWHVIVPLVIGLLGLVGFQVYETWATEPVVPMRLFSNRTSATALGLTFVHTMFTFWVVYFLPVYFQSVIAASPTRSGVLLLPTVTSLVPFGLISGLLLAKFGRYKPLHIAGFAIMTIGIGCFTTLDANSSLAVYVILQIVVGGGSGLILTTLLPAVQAPLPESDTALATATWAFIRSFGSIWGVSIPAAIFNTYASKYASRITDLSVRAQMSGGNAYAHASKDFINSFQGSLRDEVLSVFTDSLKVVWQVAIGIVGLAFLLSFLEKEIKLREELDTEYGLEKKEKSKSVDAVS</sequence>
<dbReference type="Gene3D" id="1.20.1250.20">
    <property type="entry name" value="MFS general substrate transporter like domains"/>
    <property type="match status" value="1"/>
</dbReference>
<dbReference type="InterPro" id="IPR011701">
    <property type="entry name" value="MFS"/>
</dbReference>
<dbReference type="RefSeq" id="XP_008078951.1">
    <property type="nucleotide sequence ID" value="XM_008080760.1"/>
</dbReference>
<evidence type="ECO:0000256" key="4">
    <source>
        <dbReference type="ARBA" id="ARBA00022989"/>
    </source>
</evidence>
<feature type="transmembrane region" description="Helical" evidence="8">
    <location>
        <begin position="315"/>
        <end position="338"/>
    </location>
</feature>
<evidence type="ECO:0000256" key="1">
    <source>
        <dbReference type="ARBA" id="ARBA00004141"/>
    </source>
</evidence>
<name>S3D9L9_GLAL2</name>
<keyword evidence="5 8" id="KW-0472">Membrane</keyword>
<dbReference type="KEGG" id="glz:GLAREA_06812"/>
<feature type="transmembrane region" description="Helical" evidence="8">
    <location>
        <begin position="246"/>
        <end position="263"/>
    </location>
</feature>
<evidence type="ECO:0000256" key="3">
    <source>
        <dbReference type="ARBA" id="ARBA00022692"/>
    </source>
</evidence>
<evidence type="ECO:0000256" key="6">
    <source>
        <dbReference type="ARBA" id="ARBA00023180"/>
    </source>
</evidence>
<feature type="transmembrane region" description="Helical" evidence="8">
    <location>
        <begin position="404"/>
        <end position="426"/>
    </location>
</feature>
<dbReference type="OMA" id="LMCLGIF"/>
<dbReference type="GeneID" id="19465865"/>
<dbReference type="PANTHER" id="PTHR23501">
    <property type="entry name" value="MAJOR FACILITATOR SUPERFAMILY"/>
    <property type="match status" value="1"/>
</dbReference>
<dbReference type="PANTHER" id="PTHR23501:SF187">
    <property type="entry name" value="MAJOR FACILITATOR SUPERFAMILY (MFS) PROFILE DOMAIN-CONTAINING PROTEIN"/>
    <property type="match status" value="1"/>
</dbReference>
<dbReference type="OrthoDB" id="10021397at2759"/>
<protein>
    <submittedName>
        <fullName evidence="10">MFS general substrate transporter</fullName>
    </submittedName>
</protein>
<evidence type="ECO:0000256" key="8">
    <source>
        <dbReference type="SAM" id="Phobius"/>
    </source>
</evidence>
<feature type="transmembrane region" description="Helical" evidence="8">
    <location>
        <begin position="350"/>
        <end position="372"/>
    </location>
</feature>
<dbReference type="SUPFAM" id="SSF103473">
    <property type="entry name" value="MFS general substrate transporter"/>
    <property type="match status" value="1"/>
</dbReference>
<feature type="transmembrane region" description="Helical" evidence="8">
    <location>
        <begin position="119"/>
        <end position="145"/>
    </location>
</feature>
<feature type="compositionally biased region" description="Polar residues" evidence="7">
    <location>
        <begin position="34"/>
        <end position="43"/>
    </location>
</feature>
<dbReference type="PROSITE" id="PS50850">
    <property type="entry name" value="MFS"/>
    <property type="match status" value="1"/>
</dbReference>
<evidence type="ECO:0000313" key="10">
    <source>
        <dbReference type="EMBL" id="EPE33799.1"/>
    </source>
</evidence>
<dbReference type="Gene3D" id="1.20.1720.10">
    <property type="entry name" value="Multidrug resistance protein D"/>
    <property type="match status" value="1"/>
</dbReference>
<evidence type="ECO:0000256" key="2">
    <source>
        <dbReference type="ARBA" id="ARBA00022448"/>
    </source>
</evidence>
<keyword evidence="6" id="KW-0325">Glycoprotein</keyword>
<dbReference type="InterPro" id="IPR020846">
    <property type="entry name" value="MFS_dom"/>
</dbReference>
<comment type="subcellular location">
    <subcellularLocation>
        <location evidence="1">Membrane</location>
        <topology evidence="1">Multi-pass membrane protein</topology>
    </subcellularLocation>
</comment>
<dbReference type="EMBL" id="KE145357">
    <property type="protein sequence ID" value="EPE33799.1"/>
    <property type="molecule type" value="Genomic_DNA"/>
</dbReference>
<dbReference type="FunFam" id="1.20.1250.20:FF:000484">
    <property type="entry name" value="MFS general substrate transporter"/>
    <property type="match status" value="1"/>
</dbReference>
<dbReference type="AlphaFoldDB" id="S3D9L9"/>
<feature type="region of interest" description="Disordered" evidence="7">
    <location>
        <begin position="1"/>
        <end position="44"/>
    </location>
</feature>
<evidence type="ECO:0000256" key="7">
    <source>
        <dbReference type="SAM" id="MobiDB-lite"/>
    </source>
</evidence>
<reference evidence="10 11" key="1">
    <citation type="journal article" date="2013" name="BMC Genomics">
        <title>Genomics-driven discovery of the pneumocandin biosynthetic gene cluster in the fungus Glarea lozoyensis.</title>
        <authorList>
            <person name="Chen L."/>
            <person name="Yue Q."/>
            <person name="Zhang X."/>
            <person name="Xiang M."/>
            <person name="Wang C."/>
            <person name="Li S."/>
            <person name="Che Y."/>
            <person name="Ortiz-Lopez F.J."/>
            <person name="Bills G.F."/>
            <person name="Liu X."/>
            <person name="An Z."/>
        </authorList>
    </citation>
    <scope>NUCLEOTIDE SEQUENCE [LARGE SCALE GENOMIC DNA]</scope>
    <source>
        <strain evidence="11">ATCC 20868 / MF5171</strain>
    </source>
</reference>
<dbReference type="PRINTS" id="PR01036">
    <property type="entry name" value="TCRTETB"/>
</dbReference>
<proteinExistence type="predicted"/>
<feature type="transmembrane region" description="Helical" evidence="8">
    <location>
        <begin position="49"/>
        <end position="69"/>
    </location>
</feature>
<dbReference type="Proteomes" id="UP000016922">
    <property type="component" value="Unassembled WGS sequence"/>
</dbReference>
<keyword evidence="3 8" id="KW-0812">Transmembrane</keyword>
<feature type="domain" description="Major facilitator superfamily (MFS) profile" evidence="9">
    <location>
        <begin position="54"/>
        <end position="541"/>
    </location>
</feature>
<dbReference type="eggNOG" id="KOG0254">
    <property type="taxonomic scope" value="Eukaryota"/>
</dbReference>
<dbReference type="GO" id="GO:0022857">
    <property type="term" value="F:transmembrane transporter activity"/>
    <property type="evidence" value="ECO:0007669"/>
    <property type="project" value="InterPro"/>
</dbReference>
<evidence type="ECO:0000313" key="11">
    <source>
        <dbReference type="Proteomes" id="UP000016922"/>
    </source>
</evidence>
<feature type="transmembrane region" description="Helical" evidence="8">
    <location>
        <begin position="177"/>
        <end position="201"/>
    </location>
</feature>